<sequence>MALPPLVEPVVALPESERLRRARQSRLPEIGDVGQRRLFAARVAVLGAGGIGSPVLLYLAAAGFGTIAIIDDDIVEESNLQRQVIFAAADIGRRKSTVAATRVRALAPSADVIEHTVRLTAANARDLLADYDLVIDGSDSFTTRYAVADACDELGVPLVWGSVLRFDAQVSVFWSRPLAGEPVSLRDVFPEAPPAGTVPSCAEAGVLGALCGQVGALLVAEATKLVCGIGQPLLGRLLVIDALTARTREIRLAPSAAERARVVLPEELSAAQGPGALLLDVREHLETVRGTIPGAVTIPLAEVLAAPEGIAADAAVIVYCQRGPRARSAARAIAAAHPDADVRVLAGGYEAWVKSMATAT</sequence>
<dbReference type="CDD" id="cd00757">
    <property type="entry name" value="ThiF_MoeB_HesA_family"/>
    <property type="match status" value="1"/>
</dbReference>
<dbReference type="InterPro" id="IPR001763">
    <property type="entry name" value="Rhodanese-like_dom"/>
</dbReference>
<dbReference type="InterPro" id="IPR035985">
    <property type="entry name" value="Ubiquitin-activating_enz"/>
</dbReference>
<dbReference type="InterPro" id="IPR000594">
    <property type="entry name" value="ThiF_NAD_FAD-bd"/>
</dbReference>
<dbReference type="Pfam" id="PF00899">
    <property type="entry name" value="ThiF"/>
    <property type="match status" value="1"/>
</dbReference>
<dbReference type="PANTHER" id="PTHR10953">
    <property type="entry name" value="UBIQUITIN-ACTIVATING ENZYME E1"/>
    <property type="match status" value="1"/>
</dbReference>
<dbReference type="PANTHER" id="PTHR10953:SF102">
    <property type="entry name" value="ADENYLYLTRANSFERASE AND SULFURTRANSFERASE MOCS3"/>
    <property type="match status" value="1"/>
</dbReference>
<dbReference type="Proteomes" id="UP000740605">
    <property type="component" value="Unassembled WGS sequence"/>
</dbReference>
<name>A0ABS5XW42_9MICO</name>
<dbReference type="InterPro" id="IPR036873">
    <property type="entry name" value="Rhodanese-like_dom_sf"/>
</dbReference>
<evidence type="ECO:0000313" key="3">
    <source>
        <dbReference type="Proteomes" id="UP000740605"/>
    </source>
</evidence>
<dbReference type="SMART" id="SM00450">
    <property type="entry name" value="RHOD"/>
    <property type="match status" value="1"/>
</dbReference>
<dbReference type="SUPFAM" id="SSF69572">
    <property type="entry name" value="Activating enzymes of the ubiquitin-like proteins"/>
    <property type="match status" value="1"/>
</dbReference>
<keyword evidence="3" id="KW-1185">Reference proteome</keyword>
<dbReference type="RefSeq" id="WP_215487999.1">
    <property type="nucleotide sequence ID" value="NZ_BAAAPJ010000004.1"/>
</dbReference>
<dbReference type="Pfam" id="PF00581">
    <property type="entry name" value="Rhodanese"/>
    <property type="match status" value="1"/>
</dbReference>
<dbReference type="InterPro" id="IPR045886">
    <property type="entry name" value="ThiF/MoeB/HesA"/>
</dbReference>
<feature type="domain" description="Rhodanese" evidence="1">
    <location>
        <begin position="272"/>
        <end position="354"/>
    </location>
</feature>
<keyword evidence="2" id="KW-0548">Nucleotidyltransferase</keyword>
<reference evidence="2 3" key="1">
    <citation type="submission" date="2021-03" db="EMBL/GenBank/DDBJ databases">
        <title>Microbacterium pauli sp. nov., isolated from microfiltered milk.</title>
        <authorList>
            <person name="Bellassi P."/>
            <person name="Fontana A."/>
            <person name="Callegari M.L."/>
            <person name="Lorenzo M."/>
            <person name="Cappa F."/>
        </authorList>
    </citation>
    <scope>NUCLEOTIDE SEQUENCE [LARGE SCALE GENOMIC DNA]</scope>
    <source>
        <strain evidence="2 3">DSM 18909</strain>
    </source>
</reference>
<protein>
    <submittedName>
        <fullName evidence="2">ThiF family adenylyltransferase</fullName>
    </submittedName>
</protein>
<dbReference type="GO" id="GO:0016779">
    <property type="term" value="F:nucleotidyltransferase activity"/>
    <property type="evidence" value="ECO:0007669"/>
    <property type="project" value="UniProtKB-KW"/>
</dbReference>
<comment type="caution">
    <text evidence="2">The sequence shown here is derived from an EMBL/GenBank/DDBJ whole genome shotgun (WGS) entry which is preliminary data.</text>
</comment>
<organism evidence="2 3">
    <name type="scientific">Microbacterium flavum</name>
    <dbReference type="NCBI Taxonomy" id="415216"/>
    <lineage>
        <taxon>Bacteria</taxon>
        <taxon>Bacillati</taxon>
        <taxon>Actinomycetota</taxon>
        <taxon>Actinomycetes</taxon>
        <taxon>Micrococcales</taxon>
        <taxon>Microbacteriaceae</taxon>
        <taxon>Microbacterium</taxon>
    </lineage>
</organism>
<dbReference type="EMBL" id="JAFLHG010000011">
    <property type="protein sequence ID" value="MBT8798762.1"/>
    <property type="molecule type" value="Genomic_DNA"/>
</dbReference>
<evidence type="ECO:0000313" key="2">
    <source>
        <dbReference type="EMBL" id="MBT8798762.1"/>
    </source>
</evidence>
<dbReference type="PROSITE" id="PS50206">
    <property type="entry name" value="RHODANESE_3"/>
    <property type="match status" value="1"/>
</dbReference>
<dbReference type="Gene3D" id="3.40.250.10">
    <property type="entry name" value="Rhodanese-like domain"/>
    <property type="match status" value="1"/>
</dbReference>
<gene>
    <name evidence="2" type="ORF">J0P97_11865</name>
</gene>
<evidence type="ECO:0000259" key="1">
    <source>
        <dbReference type="PROSITE" id="PS50206"/>
    </source>
</evidence>
<proteinExistence type="predicted"/>
<accession>A0ABS5XW42</accession>
<dbReference type="Gene3D" id="3.40.50.720">
    <property type="entry name" value="NAD(P)-binding Rossmann-like Domain"/>
    <property type="match status" value="1"/>
</dbReference>
<dbReference type="CDD" id="cd00158">
    <property type="entry name" value="RHOD"/>
    <property type="match status" value="1"/>
</dbReference>
<keyword evidence="2" id="KW-0808">Transferase</keyword>